<accession>M4BDN6</accession>
<evidence type="ECO:0000256" key="7">
    <source>
        <dbReference type="SAM" id="Coils"/>
    </source>
</evidence>
<feature type="coiled-coil region" evidence="7">
    <location>
        <begin position="23"/>
        <end position="71"/>
    </location>
</feature>
<evidence type="ECO:0000256" key="4">
    <source>
        <dbReference type="ARBA" id="ARBA00022771"/>
    </source>
</evidence>
<dbReference type="GO" id="GO:0005737">
    <property type="term" value="C:cytoplasm"/>
    <property type="evidence" value="ECO:0007669"/>
    <property type="project" value="UniProtKB-SubCell"/>
</dbReference>
<keyword evidence="3" id="KW-0479">Metal-binding</keyword>
<dbReference type="SMART" id="SM00668">
    <property type="entry name" value="CTLH"/>
    <property type="match status" value="1"/>
</dbReference>
<sequence>MELSYPLVRVPFESASKNFRLYHKQLTRELAQVTAQIEALEEAGLSQCLNIETAVETLARLAEMLQSLKQSAKSNVMEQHDDLESCVKRARYLQTMQKSNVGGEVSVVTQPNDGKTINDRLIADYLLGQGYLESGRIITDSKDIAYLVDHKLHTERQAVIKDLRECHTETAIAWCFQNGTRLRRLQSLLELRLRVQDFVELVRARKPLEAVQYARTYFSSLAMQPDNQTVRDSAISDVQTALATLAFESPDKCGIAVYETLFAPDRWLTLENMFSRTFIEVYEMHDPPSLCIALHAGLSTLNTRACHRIRGANTKAVLCKNESRGKRSRENIDEGGDGTGNREGGNKSDEVSFEPSAAIQASSDDSGNNDRVAASRKKCVHPWTESSVPLCPACSEVGSQLCAGLPFAYHPHSRLVCRVTQSVMDERNPPLVLPNGRVYSKQGIELLTQQSSDGKIRCVDTDEVFSPGDAKPVYIL</sequence>
<feature type="domain" description="RING-Gid-type" evidence="10">
    <location>
        <begin position="391"/>
        <end position="469"/>
    </location>
</feature>
<feature type="compositionally biased region" description="Basic and acidic residues" evidence="8">
    <location>
        <begin position="323"/>
        <end position="332"/>
    </location>
</feature>
<dbReference type="Proteomes" id="UP000011713">
    <property type="component" value="Unassembled WGS sequence"/>
</dbReference>
<dbReference type="eggNOG" id="KOG0396">
    <property type="taxonomic scope" value="Eukaryota"/>
</dbReference>
<dbReference type="STRING" id="559515.M4BDN6"/>
<dbReference type="GO" id="GO:0005634">
    <property type="term" value="C:nucleus"/>
    <property type="evidence" value="ECO:0007669"/>
    <property type="project" value="TreeGrafter"/>
</dbReference>
<feature type="domain" description="CTLH" evidence="9">
    <location>
        <begin position="155"/>
        <end position="209"/>
    </location>
</feature>
<dbReference type="Pfam" id="PF10607">
    <property type="entry name" value="CTLH"/>
    <property type="match status" value="1"/>
</dbReference>
<evidence type="ECO:0000256" key="8">
    <source>
        <dbReference type="SAM" id="MobiDB-lite"/>
    </source>
</evidence>
<dbReference type="VEuPathDB" id="FungiDB:HpaG804403"/>
<evidence type="ECO:0000256" key="2">
    <source>
        <dbReference type="ARBA" id="ARBA00022490"/>
    </source>
</evidence>
<feature type="region of interest" description="Disordered" evidence="8">
    <location>
        <begin position="323"/>
        <end position="351"/>
    </location>
</feature>
<organism evidence="11 12">
    <name type="scientific">Hyaloperonospora arabidopsidis (strain Emoy2)</name>
    <name type="common">Downy mildew agent</name>
    <name type="synonym">Peronospora arabidopsidis</name>
    <dbReference type="NCBI Taxonomy" id="559515"/>
    <lineage>
        <taxon>Eukaryota</taxon>
        <taxon>Sar</taxon>
        <taxon>Stramenopiles</taxon>
        <taxon>Oomycota</taxon>
        <taxon>Peronosporomycetes</taxon>
        <taxon>Peronosporales</taxon>
        <taxon>Peronosporaceae</taxon>
        <taxon>Hyaloperonospora</taxon>
    </lineage>
</organism>
<dbReference type="PANTHER" id="PTHR12170:SF2">
    <property type="entry name" value="E3 UBIQUITIN-PROTEIN TRANSFERASE MAEA"/>
    <property type="match status" value="1"/>
</dbReference>
<keyword evidence="2" id="KW-0963">Cytoplasm</keyword>
<feature type="zinc finger region" description="RING-Gid-type" evidence="6">
    <location>
        <begin position="391"/>
        <end position="469"/>
    </location>
</feature>
<dbReference type="HOGENOM" id="CLU_027445_2_0_1"/>
<keyword evidence="4 6" id="KW-0863">Zinc-finger</keyword>
<evidence type="ECO:0000256" key="6">
    <source>
        <dbReference type="PROSITE-ProRule" id="PRU01215"/>
    </source>
</evidence>
<keyword evidence="7" id="KW-0175">Coiled coil</keyword>
<evidence type="ECO:0000256" key="3">
    <source>
        <dbReference type="ARBA" id="ARBA00022723"/>
    </source>
</evidence>
<name>M4BDN6_HYAAE</name>
<protein>
    <recommendedName>
        <fullName evidence="13">CTLH domain-containing protein</fullName>
    </recommendedName>
</protein>
<evidence type="ECO:0000259" key="9">
    <source>
        <dbReference type="PROSITE" id="PS50897"/>
    </source>
</evidence>
<dbReference type="GO" id="GO:0043161">
    <property type="term" value="P:proteasome-mediated ubiquitin-dependent protein catabolic process"/>
    <property type="evidence" value="ECO:0007669"/>
    <property type="project" value="InterPro"/>
</dbReference>
<dbReference type="InterPro" id="IPR024964">
    <property type="entry name" value="CTLH/CRA"/>
</dbReference>
<dbReference type="PROSITE" id="PS50897">
    <property type="entry name" value="CTLH"/>
    <property type="match status" value="1"/>
</dbReference>
<dbReference type="AlphaFoldDB" id="M4BDN6"/>
<dbReference type="PANTHER" id="PTHR12170">
    <property type="entry name" value="MACROPHAGE ERYTHROBLAST ATTACHER-RELATED"/>
    <property type="match status" value="1"/>
</dbReference>
<dbReference type="GO" id="GO:0061630">
    <property type="term" value="F:ubiquitin protein ligase activity"/>
    <property type="evidence" value="ECO:0007669"/>
    <property type="project" value="InterPro"/>
</dbReference>
<dbReference type="GO" id="GO:0034657">
    <property type="term" value="C:GID complex"/>
    <property type="evidence" value="ECO:0007669"/>
    <property type="project" value="TreeGrafter"/>
</dbReference>
<dbReference type="InParanoid" id="M4BDN6"/>
<proteinExistence type="predicted"/>
<dbReference type="FunCoup" id="M4BDN6">
    <property type="interactions" value="222"/>
</dbReference>
<keyword evidence="5" id="KW-0862">Zinc</keyword>
<evidence type="ECO:0008006" key="13">
    <source>
        <dbReference type="Google" id="ProtNLM"/>
    </source>
</evidence>
<dbReference type="InterPro" id="IPR013144">
    <property type="entry name" value="CRA_dom"/>
</dbReference>
<evidence type="ECO:0000256" key="5">
    <source>
        <dbReference type="ARBA" id="ARBA00022833"/>
    </source>
</evidence>
<dbReference type="EMBL" id="JH598161">
    <property type="status" value="NOT_ANNOTATED_CDS"/>
    <property type="molecule type" value="Genomic_DNA"/>
</dbReference>
<reference evidence="11" key="2">
    <citation type="submission" date="2015-06" db="UniProtKB">
        <authorList>
            <consortium name="EnsemblProtists"/>
        </authorList>
    </citation>
    <scope>IDENTIFICATION</scope>
    <source>
        <strain evidence="11">Emoy2</strain>
    </source>
</reference>
<dbReference type="CDD" id="cd16659">
    <property type="entry name" value="RING-Ubox_Emp"/>
    <property type="match status" value="1"/>
</dbReference>
<dbReference type="GO" id="GO:0008270">
    <property type="term" value="F:zinc ion binding"/>
    <property type="evidence" value="ECO:0007669"/>
    <property type="project" value="UniProtKB-KW"/>
</dbReference>
<dbReference type="InterPro" id="IPR006595">
    <property type="entry name" value="CTLH_C"/>
</dbReference>
<dbReference type="InterPro" id="IPR044063">
    <property type="entry name" value="ZF_RING_GID"/>
</dbReference>
<evidence type="ECO:0000313" key="11">
    <source>
        <dbReference type="EnsemblProtists" id="HpaP804403"/>
    </source>
</evidence>
<reference evidence="12" key="1">
    <citation type="journal article" date="2010" name="Science">
        <title>Signatures of adaptation to obligate biotrophy in the Hyaloperonospora arabidopsidis genome.</title>
        <authorList>
            <person name="Baxter L."/>
            <person name="Tripathy S."/>
            <person name="Ishaque N."/>
            <person name="Boot N."/>
            <person name="Cabral A."/>
            <person name="Kemen E."/>
            <person name="Thines M."/>
            <person name="Ah-Fong A."/>
            <person name="Anderson R."/>
            <person name="Badejoko W."/>
            <person name="Bittner-Eddy P."/>
            <person name="Boore J.L."/>
            <person name="Chibucos M.C."/>
            <person name="Coates M."/>
            <person name="Dehal P."/>
            <person name="Delehaunty K."/>
            <person name="Dong S."/>
            <person name="Downton P."/>
            <person name="Dumas B."/>
            <person name="Fabro G."/>
            <person name="Fronick C."/>
            <person name="Fuerstenberg S.I."/>
            <person name="Fulton L."/>
            <person name="Gaulin E."/>
            <person name="Govers F."/>
            <person name="Hughes L."/>
            <person name="Humphray S."/>
            <person name="Jiang R.H."/>
            <person name="Judelson H."/>
            <person name="Kamoun S."/>
            <person name="Kyung K."/>
            <person name="Meijer H."/>
            <person name="Minx P."/>
            <person name="Morris P."/>
            <person name="Nelson J."/>
            <person name="Phuntumart V."/>
            <person name="Qutob D."/>
            <person name="Rehmany A."/>
            <person name="Rougon-Cardoso A."/>
            <person name="Ryden P."/>
            <person name="Torto-Alalibo T."/>
            <person name="Studholme D."/>
            <person name="Wang Y."/>
            <person name="Win J."/>
            <person name="Wood J."/>
            <person name="Clifton S.W."/>
            <person name="Rogers J."/>
            <person name="Van den Ackerveken G."/>
            <person name="Jones J.D."/>
            <person name="McDowell J.M."/>
            <person name="Beynon J."/>
            <person name="Tyler B.M."/>
        </authorList>
    </citation>
    <scope>NUCLEOTIDE SEQUENCE [LARGE SCALE GENOMIC DNA]</scope>
    <source>
        <strain evidence="12">Emoy2</strain>
    </source>
</reference>
<dbReference type="OMA" id="ANHETAR"/>
<keyword evidence="12" id="KW-1185">Reference proteome</keyword>
<dbReference type="PROSITE" id="PS51867">
    <property type="entry name" value="ZF_RING_GID"/>
    <property type="match status" value="1"/>
</dbReference>
<dbReference type="InterPro" id="IPR045098">
    <property type="entry name" value="Fyv10_fam"/>
</dbReference>
<evidence type="ECO:0000256" key="1">
    <source>
        <dbReference type="ARBA" id="ARBA00004496"/>
    </source>
</evidence>
<comment type="subcellular location">
    <subcellularLocation>
        <location evidence="1">Cytoplasm</location>
    </subcellularLocation>
</comment>
<evidence type="ECO:0000259" key="10">
    <source>
        <dbReference type="PROSITE" id="PS51867"/>
    </source>
</evidence>
<dbReference type="EnsemblProtists" id="HpaT804403">
    <property type="protein sequence ID" value="HpaP804403"/>
    <property type="gene ID" value="HpaG804403"/>
</dbReference>
<dbReference type="SMART" id="SM00757">
    <property type="entry name" value="CRA"/>
    <property type="match status" value="1"/>
</dbReference>
<evidence type="ECO:0000313" key="12">
    <source>
        <dbReference type="Proteomes" id="UP000011713"/>
    </source>
</evidence>